<dbReference type="RefSeq" id="WP_343980447.1">
    <property type="nucleotide sequence ID" value="NZ_BAAAJG010000012.1"/>
</dbReference>
<sequence length="194" mass="19698">MNQPAYSVPDAYADFTPPPPPRRSAGKIATAVGGAIVALAGLGVGVWYLLAPATLDTAKVEAEIVRATVALGLTPTGVRCPGSIPVATDRVDTCSATLEGQQVTYTVKQKDDEGNVNINSSGFVVVSQVEALLREQVGSQAGVEVVAECAGGSRVVVGGPGTTVDCTVADAANPSDYAEFTGTVKDDQGTVDFG</sequence>
<feature type="region of interest" description="Disordered" evidence="1">
    <location>
        <begin position="1"/>
        <end position="24"/>
    </location>
</feature>
<proteinExistence type="predicted"/>
<gene>
    <name evidence="4" type="ORF">ACFSCY_21605</name>
</gene>
<dbReference type="EMBL" id="JBHUCP010000017">
    <property type="protein sequence ID" value="MFD1532032.1"/>
    <property type="molecule type" value="Genomic_DNA"/>
</dbReference>
<organism evidence="4 5">
    <name type="scientific">Pseudonocardia aurantiaca</name>
    <dbReference type="NCBI Taxonomy" id="75290"/>
    <lineage>
        <taxon>Bacteria</taxon>
        <taxon>Bacillati</taxon>
        <taxon>Actinomycetota</taxon>
        <taxon>Actinomycetes</taxon>
        <taxon>Pseudonocardiales</taxon>
        <taxon>Pseudonocardiaceae</taxon>
        <taxon>Pseudonocardia</taxon>
    </lineage>
</organism>
<evidence type="ECO:0000313" key="4">
    <source>
        <dbReference type="EMBL" id="MFD1532032.1"/>
    </source>
</evidence>
<keyword evidence="2" id="KW-0812">Transmembrane</keyword>
<feature type="domain" description="DUF4333" evidence="3">
    <location>
        <begin position="44"/>
        <end position="114"/>
    </location>
</feature>
<reference evidence="5" key="1">
    <citation type="journal article" date="2019" name="Int. J. Syst. Evol. Microbiol.">
        <title>The Global Catalogue of Microorganisms (GCM) 10K type strain sequencing project: providing services to taxonomists for standard genome sequencing and annotation.</title>
        <authorList>
            <consortium name="The Broad Institute Genomics Platform"/>
            <consortium name="The Broad Institute Genome Sequencing Center for Infectious Disease"/>
            <person name="Wu L."/>
            <person name="Ma J."/>
        </authorList>
    </citation>
    <scope>NUCLEOTIDE SEQUENCE [LARGE SCALE GENOMIC DNA]</scope>
    <source>
        <strain evidence="5">JCM 12165</strain>
    </source>
</reference>
<keyword evidence="5" id="KW-1185">Reference proteome</keyword>
<evidence type="ECO:0000313" key="5">
    <source>
        <dbReference type="Proteomes" id="UP001597145"/>
    </source>
</evidence>
<dbReference type="InterPro" id="IPR025637">
    <property type="entry name" value="DUF4333"/>
</dbReference>
<evidence type="ECO:0000259" key="3">
    <source>
        <dbReference type="Pfam" id="PF14230"/>
    </source>
</evidence>
<feature type="transmembrane region" description="Helical" evidence="2">
    <location>
        <begin position="28"/>
        <end position="50"/>
    </location>
</feature>
<dbReference type="Pfam" id="PF14230">
    <property type="entry name" value="DUF4333"/>
    <property type="match status" value="1"/>
</dbReference>
<comment type="caution">
    <text evidence="4">The sequence shown here is derived from an EMBL/GenBank/DDBJ whole genome shotgun (WGS) entry which is preliminary data.</text>
</comment>
<keyword evidence="2" id="KW-1133">Transmembrane helix</keyword>
<protein>
    <submittedName>
        <fullName evidence="4">DUF4333 domain-containing protein</fullName>
    </submittedName>
</protein>
<keyword evidence="2" id="KW-0472">Membrane</keyword>
<dbReference type="Proteomes" id="UP001597145">
    <property type="component" value="Unassembled WGS sequence"/>
</dbReference>
<accession>A0ABW4FPA1</accession>
<name>A0ABW4FPA1_9PSEU</name>
<evidence type="ECO:0000256" key="1">
    <source>
        <dbReference type="SAM" id="MobiDB-lite"/>
    </source>
</evidence>
<evidence type="ECO:0000256" key="2">
    <source>
        <dbReference type="SAM" id="Phobius"/>
    </source>
</evidence>